<keyword evidence="6" id="KW-1185">Reference proteome</keyword>
<dbReference type="GO" id="GO:0022857">
    <property type="term" value="F:transmembrane transporter activity"/>
    <property type="evidence" value="ECO:0007669"/>
    <property type="project" value="InterPro"/>
</dbReference>
<dbReference type="PANTHER" id="PTHR31218">
    <property type="entry name" value="WAT1-RELATED PROTEIN"/>
    <property type="match status" value="1"/>
</dbReference>
<feature type="transmembrane region" description="Helical" evidence="4">
    <location>
        <begin position="12"/>
        <end position="31"/>
    </location>
</feature>
<dbReference type="OrthoDB" id="1728340at2759"/>
<evidence type="ECO:0008006" key="7">
    <source>
        <dbReference type="Google" id="ProtNLM"/>
    </source>
</evidence>
<dbReference type="GO" id="GO:0016020">
    <property type="term" value="C:membrane"/>
    <property type="evidence" value="ECO:0007669"/>
    <property type="project" value="InterPro"/>
</dbReference>
<organism evidence="5 6">
    <name type="scientific">Cuscuta campestris</name>
    <dbReference type="NCBI Taxonomy" id="132261"/>
    <lineage>
        <taxon>Eukaryota</taxon>
        <taxon>Viridiplantae</taxon>
        <taxon>Streptophyta</taxon>
        <taxon>Embryophyta</taxon>
        <taxon>Tracheophyta</taxon>
        <taxon>Spermatophyta</taxon>
        <taxon>Magnoliopsida</taxon>
        <taxon>eudicotyledons</taxon>
        <taxon>Gunneridae</taxon>
        <taxon>Pentapetalae</taxon>
        <taxon>asterids</taxon>
        <taxon>lamiids</taxon>
        <taxon>Solanales</taxon>
        <taxon>Convolvulaceae</taxon>
        <taxon>Cuscuteae</taxon>
        <taxon>Cuscuta</taxon>
        <taxon>Cuscuta subgen. Grammica</taxon>
        <taxon>Cuscuta sect. Cleistogrammica</taxon>
    </lineage>
</organism>
<reference evidence="5 6" key="1">
    <citation type="submission" date="2018-04" db="EMBL/GenBank/DDBJ databases">
        <authorList>
            <person name="Vogel A."/>
        </authorList>
    </citation>
    <scope>NUCLEOTIDE SEQUENCE [LARGE SCALE GENOMIC DNA]</scope>
</reference>
<evidence type="ECO:0000256" key="4">
    <source>
        <dbReference type="SAM" id="Phobius"/>
    </source>
</evidence>
<gene>
    <name evidence="5" type="ORF">CCAM_LOCUS38671</name>
</gene>
<keyword evidence="3 4" id="KW-0472">Membrane</keyword>
<sequence>MGVVILGDTLYLGSIIGSTILAIGFYTVMWGKAKEKDDNLKASDLESSTSEKLPLLQGRKCEDMPNESWDR</sequence>
<evidence type="ECO:0000313" key="6">
    <source>
        <dbReference type="Proteomes" id="UP000595140"/>
    </source>
</evidence>
<dbReference type="InterPro" id="IPR030184">
    <property type="entry name" value="WAT1-related"/>
</dbReference>
<dbReference type="Proteomes" id="UP000595140">
    <property type="component" value="Unassembled WGS sequence"/>
</dbReference>
<evidence type="ECO:0000256" key="1">
    <source>
        <dbReference type="ARBA" id="ARBA00022692"/>
    </source>
</evidence>
<keyword evidence="1 4" id="KW-0812">Transmembrane</keyword>
<keyword evidence="2 4" id="KW-1133">Transmembrane helix</keyword>
<proteinExistence type="predicted"/>
<dbReference type="EMBL" id="OOIL02006271">
    <property type="protein sequence ID" value="VFQ96895.1"/>
    <property type="molecule type" value="Genomic_DNA"/>
</dbReference>
<evidence type="ECO:0000256" key="3">
    <source>
        <dbReference type="ARBA" id="ARBA00023136"/>
    </source>
</evidence>
<evidence type="ECO:0000256" key="2">
    <source>
        <dbReference type="ARBA" id="ARBA00022989"/>
    </source>
</evidence>
<evidence type="ECO:0000313" key="5">
    <source>
        <dbReference type="EMBL" id="VFQ96895.1"/>
    </source>
</evidence>
<accession>A0A484N6H9</accession>
<name>A0A484N6H9_9ASTE</name>
<dbReference type="AlphaFoldDB" id="A0A484N6H9"/>
<protein>
    <recommendedName>
        <fullName evidence="7">WAT1-related protein</fullName>
    </recommendedName>
</protein>